<accession>A0A8J5IIH6</accession>
<organism evidence="1 2">
    <name type="scientific">Phytophthora aleatoria</name>
    <dbReference type="NCBI Taxonomy" id="2496075"/>
    <lineage>
        <taxon>Eukaryota</taxon>
        <taxon>Sar</taxon>
        <taxon>Stramenopiles</taxon>
        <taxon>Oomycota</taxon>
        <taxon>Peronosporomycetes</taxon>
        <taxon>Peronosporales</taxon>
        <taxon>Peronosporaceae</taxon>
        <taxon>Phytophthora</taxon>
    </lineage>
</organism>
<proteinExistence type="predicted"/>
<evidence type="ECO:0000313" key="1">
    <source>
        <dbReference type="EMBL" id="KAG6945059.1"/>
    </source>
</evidence>
<dbReference type="AlphaFoldDB" id="A0A8J5IIH6"/>
<reference evidence="1" key="1">
    <citation type="submission" date="2021-01" db="EMBL/GenBank/DDBJ databases">
        <title>Phytophthora aleatoria, a newly-described species from Pinus radiata is distinct from Phytophthora cactorum isolates based on comparative genomics.</title>
        <authorList>
            <person name="Mcdougal R."/>
            <person name="Panda P."/>
            <person name="Williams N."/>
            <person name="Studholme D.J."/>
        </authorList>
    </citation>
    <scope>NUCLEOTIDE SEQUENCE</scope>
    <source>
        <strain evidence="1">NZFS 4037</strain>
    </source>
</reference>
<keyword evidence="2" id="KW-1185">Reference proteome</keyword>
<dbReference type="Proteomes" id="UP000709295">
    <property type="component" value="Unassembled WGS sequence"/>
</dbReference>
<name>A0A8J5IIH6_9STRA</name>
<comment type="caution">
    <text evidence="1">The sequence shown here is derived from an EMBL/GenBank/DDBJ whole genome shotgun (WGS) entry which is preliminary data.</text>
</comment>
<evidence type="ECO:0000313" key="2">
    <source>
        <dbReference type="Proteomes" id="UP000709295"/>
    </source>
</evidence>
<dbReference type="EMBL" id="JAENGY010002200">
    <property type="protein sequence ID" value="KAG6945059.1"/>
    <property type="molecule type" value="Genomic_DNA"/>
</dbReference>
<protein>
    <submittedName>
        <fullName evidence="1">Uncharacterized protein</fullName>
    </submittedName>
</protein>
<gene>
    <name evidence="1" type="ORF">JG688_00016760</name>
</gene>
<sequence length="73" mass="8434">MPRATYTWEELCTVETFEAAADFVEVELCCSQVTHTDPYRQCLICHGVDHVKVERRLKYTSKTYKASGKCEVK</sequence>